<dbReference type="OrthoDB" id="44841at2759"/>
<gene>
    <name evidence="3" type="ORF">PSNMU_V1.4_AUG-EV-PASAV3_0031920</name>
</gene>
<dbReference type="AlphaFoldDB" id="A0A448Z367"/>
<dbReference type="PROSITE" id="PS50106">
    <property type="entry name" value="PDZ"/>
    <property type="match status" value="1"/>
</dbReference>
<reference evidence="3 4" key="1">
    <citation type="submission" date="2019-01" db="EMBL/GenBank/DDBJ databases">
        <authorList>
            <person name="Ferrante I. M."/>
        </authorList>
    </citation>
    <scope>NUCLEOTIDE SEQUENCE [LARGE SCALE GENOMIC DNA]</scope>
    <source>
        <strain evidence="3 4">B856</strain>
    </source>
</reference>
<dbReference type="InterPro" id="IPR001478">
    <property type="entry name" value="PDZ"/>
</dbReference>
<dbReference type="SMART" id="SM00228">
    <property type="entry name" value="PDZ"/>
    <property type="match status" value="1"/>
</dbReference>
<keyword evidence="4" id="KW-1185">Reference proteome</keyword>
<evidence type="ECO:0000313" key="4">
    <source>
        <dbReference type="Proteomes" id="UP000291116"/>
    </source>
</evidence>
<evidence type="ECO:0000259" key="2">
    <source>
        <dbReference type="PROSITE" id="PS50106"/>
    </source>
</evidence>
<evidence type="ECO:0000313" key="3">
    <source>
        <dbReference type="EMBL" id="VEU36435.1"/>
    </source>
</evidence>
<dbReference type="InterPro" id="IPR036034">
    <property type="entry name" value="PDZ_sf"/>
</dbReference>
<evidence type="ECO:0000256" key="1">
    <source>
        <dbReference type="SAM" id="MobiDB-lite"/>
    </source>
</evidence>
<feature type="compositionally biased region" description="Basic and acidic residues" evidence="1">
    <location>
        <begin position="306"/>
        <end position="318"/>
    </location>
</feature>
<sequence length="318" mass="34381">MKSSLRMIVGWMSFGTVYRFSMNAVAFVPSSCNRCYSSKGLTTSATTARNPVHNDISSISKSMNELDGRNFSRGFALSSGAKVDETGTANSTVGETSSRIETLFPGAELLTIELIDHLPLGCTIEESLHEEDDSIFISKLTKEGNAEKAGLRVGDVVVGVTGSFGELTGTINSDVEKIKKLVAAVPEEDPLVIEVARGTRILERHESTLVDLCNLSGESEKDVQDCVVNFLSGGYDYDSEDVVSDEEVACDDEDPECLIDGMMNLWADELPPPPTTSGITDQTKPRSAKAPKPWSNRSSPSGTWVRDPKTGKMRNIDA</sequence>
<name>A0A448Z367_9STRA</name>
<feature type="domain" description="PDZ" evidence="2">
    <location>
        <begin position="109"/>
        <end position="197"/>
    </location>
</feature>
<dbReference type="SUPFAM" id="SSF50156">
    <property type="entry name" value="PDZ domain-like"/>
    <property type="match status" value="1"/>
</dbReference>
<feature type="region of interest" description="Disordered" evidence="1">
    <location>
        <begin position="267"/>
        <end position="318"/>
    </location>
</feature>
<dbReference type="Gene3D" id="2.30.42.10">
    <property type="match status" value="1"/>
</dbReference>
<organism evidence="3 4">
    <name type="scientific">Pseudo-nitzschia multistriata</name>
    <dbReference type="NCBI Taxonomy" id="183589"/>
    <lineage>
        <taxon>Eukaryota</taxon>
        <taxon>Sar</taxon>
        <taxon>Stramenopiles</taxon>
        <taxon>Ochrophyta</taxon>
        <taxon>Bacillariophyta</taxon>
        <taxon>Bacillariophyceae</taxon>
        <taxon>Bacillariophycidae</taxon>
        <taxon>Bacillariales</taxon>
        <taxon>Bacillariaceae</taxon>
        <taxon>Pseudo-nitzschia</taxon>
    </lineage>
</organism>
<proteinExistence type="predicted"/>
<dbReference type="EMBL" id="CAACVS010000090">
    <property type="protein sequence ID" value="VEU36435.1"/>
    <property type="molecule type" value="Genomic_DNA"/>
</dbReference>
<dbReference type="Proteomes" id="UP000291116">
    <property type="component" value="Unassembled WGS sequence"/>
</dbReference>
<protein>
    <recommendedName>
        <fullName evidence="2">PDZ domain-containing protein</fullName>
    </recommendedName>
</protein>
<accession>A0A448Z367</accession>